<dbReference type="Proteomes" id="UP000800041">
    <property type="component" value="Unassembled WGS sequence"/>
</dbReference>
<dbReference type="EMBL" id="ML977147">
    <property type="protein sequence ID" value="KAF1988717.1"/>
    <property type="molecule type" value="Genomic_DNA"/>
</dbReference>
<evidence type="ECO:0000313" key="3">
    <source>
        <dbReference type="Proteomes" id="UP000800041"/>
    </source>
</evidence>
<sequence>MSDNGMYGDDYEDVEYDYFYVEDTYDAEDDLAEHAVPSPPPYDAEDEWDEHSRFEYWNDIEYDSDGYNDVDAPTVNNKALGAKGAGMKRKAAAGPATPSKRQKLDSKTSAPVAPLSPTPTVIWQPRGVRLQRLANLHEVWDEKKAEPYSLLGDWEARFKDVDGFKTAQQPEKEEDWEDDAEMEDITGDMDDEDDSGPSNGPISPEQGGGLQQMLAASGVGLDDLRAALQRNLAGKGGVGKLDEGALLGYLQRMMTDEGAADDVAGELADQLFDIDEDGEDEDEEEGGLSSWVAQQVEARQETGQMSPDEPEEAGEAQGSKNTSPKMASAAASPSIKTPSERQVPTPSSMDKKTTAKTSRKFKPSRGVSGVVALGQDDDDMTTPGNDTIVVAAPPDEIIDNINVAPQNDTIQVTPLRPKAPNTANNDTIKVSSPTSNPKINSNNQISDSITVSALTPVPTPGPLRNTRKRKATEEPEPVPTEPARSSKRKATAPVPTETAEKPKRKASGFNQPTASSRAKAAEAEGRKTRSAKAGGKK</sequence>
<feature type="region of interest" description="Disordered" evidence="1">
    <location>
        <begin position="271"/>
        <end position="387"/>
    </location>
</feature>
<feature type="region of interest" description="Disordered" evidence="1">
    <location>
        <begin position="163"/>
        <end position="211"/>
    </location>
</feature>
<evidence type="ECO:0000256" key="1">
    <source>
        <dbReference type="SAM" id="MobiDB-lite"/>
    </source>
</evidence>
<feature type="compositionally biased region" description="Acidic residues" evidence="1">
    <location>
        <begin position="272"/>
        <end position="286"/>
    </location>
</feature>
<reference evidence="2" key="1">
    <citation type="journal article" date="2020" name="Stud. Mycol.">
        <title>101 Dothideomycetes genomes: a test case for predicting lifestyles and emergence of pathogens.</title>
        <authorList>
            <person name="Haridas S."/>
            <person name="Albert R."/>
            <person name="Binder M."/>
            <person name="Bloem J."/>
            <person name="Labutti K."/>
            <person name="Salamov A."/>
            <person name="Andreopoulos B."/>
            <person name="Baker S."/>
            <person name="Barry K."/>
            <person name="Bills G."/>
            <person name="Bluhm B."/>
            <person name="Cannon C."/>
            <person name="Castanera R."/>
            <person name="Culley D."/>
            <person name="Daum C."/>
            <person name="Ezra D."/>
            <person name="Gonzalez J."/>
            <person name="Henrissat B."/>
            <person name="Kuo A."/>
            <person name="Liang C."/>
            <person name="Lipzen A."/>
            <person name="Lutzoni F."/>
            <person name="Magnuson J."/>
            <person name="Mondo S."/>
            <person name="Nolan M."/>
            <person name="Ohm R."/>
            <person name="Pangilinan J."/>
            <person name="Park H.-J."/>
            <person name="Ramirez L."/>
            <person name="Alfaro M."/>
            <person name="Sun H."/>
            <person name="Tritt A."/>
            <person name="Yoshinaga Y."/>
            <person name="Zwiers L.-H."/>
            <person name="Turgeon B."/>
            <person name="Goodwin S."/>
            <person name="Spatafora J."/>
            <person name="Crous P."/>
            <person name="Grigoriev I."/>
        </authorList>
    </citation>
    <scope>NUCLEOTIDE SEQUENCE</scope>
    <source>
        <strain evidence="2">CBS 113979</strain>
    </source>
</reference>
<feature type="compositionally biased region" description="Basic residues" evidence="1">
    <location>
        <begin position="528"/>
        <end position="537"/>
    </location>
</feature>
<gene>
    <name evidence="2" type="ORF">K402DRAFT_391431</name>
</gene>
<protein>
    <submittedName>
        <fullName evidence="2">Uncharacterized protein</fullName>
    </submittedName>
</protein>
<evidence type="ECO:0000313" key="2">
    <source>
        <dbReference type="EMBL" id="KAF1988717.1"/>
    </source>
</evidence>
<proteinExistence type="predicted"/>
<name>A0A6G1H6N7_9PEZI</name>
<feature type="compositionally biased region" description="Polar residues" evidence="1">
    <location>
        <begin position="335"/>
        <end position="348"/>
    </location>
</feature>
<feature type="compositionally biased region" description="Acidic residues" evidence="1">
    <location>
        <begin position="172"/>
        <end position="195"/>
    </location>
</feature>
<dbReference type="OrthoDB" id="3933088at2759"/>
<keyword evidence="3" id="KW-1185">Reference proteome</keyword>
<feature type="region of interest" description="Disordered" evidence="1">
    <location>
        <begin position="411"/>
        <end position="537"/>
    </location>
</feature>
<organism evidence="2 3">
    <name type="scientific">Aulographum hederae CBS 113979</name>
    <dbReference type="NCBI Taxonomy" id="1176131"/>
    <lineage>
        <taxon>Eukaryota</taxon>
        <taxon>Fungi</taxon>
        <taxon>Dikarya</taxon>
        <taxon>Ascomycota</taxon>
        <taxon>Pezizomycotina</taxon>
        <taxon>Dothideomycetes</taxon>
        <taxon>Pleosporomycetidae</taxon>
        <taxon>Aulographales</taxon>
        <taxon>Aulographaceae</taxon>
    </lineage>
</organism>
<dbReference type="AlphaFoldDB" id="A0A6G1H6N7"/>
<feature type="compositionally biased region" description="Polar residues" evidence="1">
    <location>
        <begin position="421"/>
        <end position="453"/>
    </location>
</feature>
<accession>A0A6G1H6N7</accession>
<feature type="region of interest" description="Disordered" evidence="1">
    <location>
        <begin position="81"/>
        <end position="120"/>
    </location>
</feature>
<feature type="compositionally biased region" description="Low complexity" evidence="1">
    <location>
        <begin position="323"/>
        <end position="334"/>
    </location>
</feature>